<dbReference type="RefSeq" id="WP_092569562.1">
    <property type="nucleotide sequence ID" value="NZ_CALUDV010000012.1"/>
</dbReference>
<keyword evidence="10 15" id="KW-1133">Transmembrane helix</keyword>
<keyword evidence="18" id="KW-1185">Reference proteome</keyword>
<dbReference type="PANTHER" id="PTHR24421:SF37">
    <property type="entry name" value="SENSOR HISTIDINE KINASE NARS"/>
    <property type="match status" value="1"/>
</dbReference>
<dbReference type="Gene3D" id="3.30.565.10">
    <property type="entry name" value="Histidine kinase-like ATPase, C-terminal domain"/>
    <property type="match status" value="1"/>
</dbReference>
<dbReference type="CDD" id="cd16917">
    <property type="entry name" value="HATPase_UhpB-NarQ-NarX-like"/>
    <property type="match status" value="1"/>
</dbReference>
<dbReference type="PANTHER" id="PTHR24421">
    <property type="entry name" value="NITRATE/NITRITE SENSOR PROTEIN NARX-RELATED"/>
    <property type="match status" value="1"/>
</dbReference>
<evidence type="ECO:0000256" key="14">
    <source>
        <dbReference type="SAM" id="Coils"/>
    </source>
</evidence>
<evidence type="ECO:0000256" key="4">
    <source>
        <dbReference type="ARBA" id="ARBA00022553"/>
    </source>
</evidence>
<dbReference type="InterPro" id="IPR003594">
    <property type="entry name" value="HATPase_dom"/>
</dbReference>
<dbReference type="PIRSF" id="PIRSF037431">
    <property type="entry name" value="STHK_LiaS"/>
    <property type="match status" value="1"/>
</dbReference>
<dbReference type="GO" id="GO:0005886">
    <property type="term" value="C:plasma membrane"/>
    <property type="evidence" value="ECO:0007669"/>
    <property type="project" value="UniProtKB-SubCell"/>
</dbReference>
<dbReference type="Pfam" id="PF07730">
    <property type="entry name" value="HisKA_3"/>
    <property type="match status" value="1"/>
</dbReference>
<comment type="subcellular location">
    <subcellularLocation>
        <location evidence="2 13">Cell membrane</location>
        <topology evidence="2 13">Multi-pass membrane protein</topology>
    </subcellularLocation>
</comment>
<keyword evidence="8 13" id="KW-0418">Kinase</keyword>
<dbReference type="Pfam" id="PF02518">
    <property type="entry name" value="HATPase_c"/>
    <property type="match status" value="1"/>
</dbReference>
<dbReference type="SUPFAM" id="SSF55874">
    <property type="entry name" value="ATPase domain of HSP90 chaperone/DNA topoisomerase II/histidine kinase"/>
    <property type="match status" value="1"/>
</dbReference>
<dbReference type="InterPro" id="IPR011712">
    <property type="entry name" value="Sig_transdc_His_kin_sub3_dim/P"/>
</dbReference>
<dbReference type="InterPro" id="IPR050482">
    <property type="entry name" value="Sensor_HK_TwoCompSys"/>
</dbReference>
<dbReference type="EC" id="2.7.13.3" evidence="13"/>
<evidence type="ECO:0000256" key="11">
    <source>
        <dbReference type="ARBA" id="ARBA00023012"/>
    </source>
</evidence>
<evidence type="ECO:0000259" key="16">
    <source>
        <dbReference type="PROSITE" id="PS50109"/>
    </source>
</evidence>
<evidence type="ECO:0000256" key="7">
    <source>
        <dbReference type="ARBA" id="ARBA00022741"/>
    </source>
</evidence>
<keyword evidence="14" id="KW-0175">Coiled coil</keyword>
<feature type="domain" description="Histidine kinase" evidence="16">
    <location>
        <begin position="156"/>
        <end position="351"/>
    </location>
</feature>
<feature type="transmembrane region" description="Helical" evidence="15">
    <location>
        <begin position="50"/>
        <end position="71"/>
    </location>
</feature>
<dbReference type="Gene3D" id="1.20.5.1930">
    <property type="match status" value="1"/>
</dbReference>
<dbReference type="InterPro" id="IPR036890">
    <property type="entry name" value="HATPase_C_sf"/>
</dbReference>
<evidence type="ECO:0000256" key="15">
    <source>
        <dbReference type="SAM" id="Phobius"/>
    </source>
</evidence>
<evidence type="ECO:0000256" key="5">
    <source>
        <dbReference type="ARBA" id="ARBA00022679"/>
    </source>
</evidence>
<evidence type="ECO:0000256" key="8">
    <source>
        <dbReference type="ARBA" id="ARBA00022777"/>
    </source>
</evidence>
<evidence type="ECO:0000256" key="2">
    <source>
        <dbReference type="ARBA" id="ARBA00004651"/>
    </source>
</evidence>
<dbReference type="EMBL" id="FOEN01000001">
    <property type="protein sequence ID" value="SEP56330.1"/>
    <property type="molecule type" value="Genomic_DNA"/>
</dbReference>
<dbReference type="PROSITE" id="PS50109">
    <property type="entry name" value="HIS_KIN"/>
    <property type="match status" value="1"/>
</dbReference>
<dbReference type="InterPro" id="IPR017202">
    <property type="entry name" value="LiaS/VraS"/>
</dbReference>
<gene>
    <name evidence="17" type="ORF">SAMN04488558_10140</name>
</gene>
<evidence type="ECO:0000256" key="10">
    <source>
        <dbReference type="ARBA" id="ARBA00022989"/>
    </source>
</evidence>
<feature type="coiled-coil region" evidence="14">
    <location>
        <begin position="110"/>
        <end position="137"/>
    </location>
</feature>
<dbReference type="InterPro" id="IPR005467">
    <property type="entry name" value="His_kinase_dom"/>
</dbReference>
<dbReference type="AlphaFoldDB" id="A0A1H8YVW4"/>
<dbReference type="STRING" id="89093.SAMN04488558_10140"/>
<dbReference type="GO" id="GO:0046983">
    <property type="term" value="F:protein dimerization activity"/>
    <property type="evidence" value="ECO:0007669"/>
    <property type="project" value="InterPro"/>
</dbReference>
<evidence type="ECO:0000313" key="17">
    <source>
        <dbReference type="EMBL" id="SEP56330.1"/>
    </source>
</evidence>
<dbReference type="GO" id="GO:0000155">
    <property type="term" value="F:phosphorelay sensor kinase activity"/>
    <property type="evidence" value="ECO:0007669"/>
    <property type="project" value="UniProtKB-UniRule"/>
</dbReference>
<evidence type="ECO:0000256" key="3">
    <source>
        <dbReference type="ARBA" id="ARBA00022475"/>
    </source>
</evidence>
<keyword evidence="12 13" id="KW-0472">Membrane</keyword>
<keyword evidence="4" id="KW-0597">Phosphoprotein</keyword>
<name>A0A1H8YVW4_9LACT</name>
<organism evidence="17 18">
    <name type="scientific">Ignavigranum ruoffiae</name>
    <dbReference type="NCBI Taxonomy" id="89093"/>
    <lineage>
        <taxon>Bacteria</taxon>
        <taxon>Bacillati</taxon>
        <taxon>Bacillota</taxon>
        <taxon>Bacilli</taxon>
        <taxon>Lactobacillales</taxon>
        <taxon>Aerococcaceae</taxon>
        <taxon>Ignavigranum</taxon>
    </lineage>
</organism>
<evidence type="ECO:0000256" key="1">
    <source>
        <dbReference type="ARBA" id="ARBA00000085"/>
    </source>
</evidence>
<dbReference type="Proteomes" id="UP000198833">
    <property type="component" value="Unassembled WGS sequence"/>
</dbReference>
<sequence>MNLRLWFHIFLTQLVFTVSILCVCIGLAIYAFDCFTLTEFIAFKVFDLNVFGLMLAALIAISAIYSFLLSIQLMTPYEELRAKINWLALGKYHHAIFNRPTDRHSWYEPYDSLQEEILELRDKMLQYSKDLQELSAAPIFVGEETREEIVEHERHRIARELHDSVSQQLFAATMMISAVHEQLGQDDSNTMLSQISLIEEVIGNAQTEMRALLLHLRPVELSNKSLKEGIEQLLVELQTKVPLEIHWELDNVRLETGIEDHLFRICQEAISNTLRHAKAQSMEVYLSQNLDAVHLKIRDDGQGFDPEANHQHGRYGLMNIKERVTNMGGTLKIISRKQQGTVIDISVPNSSKESQSGGSR</sequence>
<keyword evidence="5 13" id="KW-0808">Transferase</keyword>
<evidence type="ECO:0000256" key="12">
    <source>
        <dbReference type="ARBA" id="ARBA00023136"/>
    </source>
</evidence>
<keyword evidence="11 13" id="KW-0902">Two-component regulatory system</keyword>
<evidence type="ECO:0000313" key="18">
    <source>
        <dbReference type="Proteomes" id="UP000198833"/>
    </source>
</evidence>
<keyword evidence="9 13" id="KW-0067">ATP-binding</keyword>
<dbReference type="OrthoDB" id="9795828at2"/>
<accession>A0A1H8YVW4</accession>
<keyword evidence="3 13" id="KW-1003">Cell membrane</keyword>
<dbReference type="GO" id="GO:0005524">
    <property type="term" value="F:ATP binding"/>
    <property type="evidence" value="ECO:0007669"/>
    <property type="project" value="UniProtKB-UniRule"/>
</dbReference>
<protein>
    <recommendedName>
        <fullName evidence="13">Sensor histidine kinase</fullName>
        <ecNumber evidence="13">2.7.13.3</ecNumber>
    </recommendedName>
</protein>
<evidence type="ECO:0000256" key="13">
    <source>
        <dbReference type="PIRNR" id="PIRNR037431"/>
    </source>
</evidence>
<dbReference type="SMART" id="SM00387">
    <property type="entry name" value="HATPase_c"/>
    <property type="match status" value="1"/>
</dbReference>
<evidence type="ECO:0000256" key="9">
    <source>
        <dbReference type="ARBA" id="ARBA00022840"/>
    </source>
</evidence>
<feature type="transmembrane region" description="Helical" evidence="15">
    <location>
        <begin position="7"/>
        <end position="30"/>
    </location>
</feature>
<proteinExistence type="predicted"/>
<evidence type="ECO:0000256" key="6">
    <source>
        <dbReference type="ARBA" id="ARBA00022692"/>
    </source>
</evidence>
<reference evidence="17 18" key="1">
    <citation type="submission" date="2016-10" db="EMBL/GenBank/DDBJ databases">
        <authorList>
            <person name="de Groot N.N."/>
        </authorList>
    </citation>
    <scope>NUCLEOTIDE SEQUENCE [LARGE SCALE GENOMIC DNA]</scope>
    <source>
        <strain evidence="17 18">DSM 15695</strain>
    </source>
</reference>
<keyword evidence="6 15" id="KW-0812">Transmembrane</keyword>
<comment type="catalytic activity">
    <reaction evidence="1 13">
        <text>ATP + protein L-histidine = ADP + protein N-phospho-L-histidine.</text>
        <dbReference type="EC" id="2.7.13.3"/>
    </reaction>
</comment>
<keyword evidence="7 13" id="KW-0547">Nucleotide-binding</keyword>